<evidence type="ECO:0000256" key="3">
    <source>
        <dbReference type="ARBA" id="ARBA00007931"/>
    </source>
</evidence>
<dbReference type="InterPro" id="IPR052348">
    <property type="entry name" value="Metallopeptidase_M50B"/>
</dbReference>
<evidence type="ECO:0000256" key="13">
    <source>
        <dbReference type="SAM" id="Phobius"/>
    </source>
</evidence>
<dbReference type="STRING" id="1123384.AJ81_09385"/>
<dbReference type="KEGG" id="phy:AJ81_09385"/>
<evidence type="ECO:0000256" key="8">
    <source>
        <dbReference type="ARBA" id="ARBA00022801"/>
    </source>
</evidence>
<keyword evidence="4" id="KW-1003">Cell membrane</keyword>
<dbReference type="PATRIC" id="fig|1123384.7.peg.1889"/>
<evidence type="ECO:0000256" key="12">
    <source>
        <dbReference type="ARBA" id="ARBA00023136"/>
    </source>
</evidence>
<evidence type="ECO:0000256" key="1">
    <source>
        <dbReference type="ARBA" id="ARBA00001947"/>
    </source>
</evidence>
<feature type="transmembrane region" description="Helical" evidence="13">
    <location>
        <begin position="164"/>
        <end position="185"/>
    </location>
</feature>
<keyword evidence="7" id="KW-0479">Metal-binding</keyword>
<keyword evidence="12 13" id="KW-0472">Membrane</keyword>
<comment type="cofactor">
    <cofactor evidence="1">
        <name>Zn(2+)</name>
        <dbReference type="ChEBI" id="CHEBI:29105"/>
    </cofactor>
</comment>
<dbReference type="GO" id="GO:0005886">
    <property type="term" value="C:plasma membrane"/>
    <property type="evidence" value="ECO:0007669"/>
    <property type="project" value="UniProtKB-SubCell"/>
</dbReference>
<name>A0A0X1KT34_9THEM</name>
<evidence type="ECO:0000256" key="6">
    <source>
        <dbReference type="ARBA" id="ARBA00022692"/>
    </source>
</evidence>
<accession>A0A0X1KT34</accession>
<keyword evidence="15" id="KW-1185">Reference proteome</keyword>
<dbReference type="PANTHER" id="PTHR35864">
    <property type="entry name" value="ZINC METALLOPROTEASE MJ0611-RELATED"/>
    <property type="match status" value="1"/>
</dbReference>
<keyword evidence="10 13" id="KW-1133">Transmembrane helix</keyword>
<protein>
    <submittedName>
        <fullName evidence="14">Peptidase M50</fullName>
    </submittedName>
</protein>
<dbReference type="GO" id="GO:0008237">
    <property type="term" value="F:metallopeptidase activity"/>
    <property type="evidence" value="ECO:0007669"/>
    <property type="project" value="UniProtKB-KW"/>
</dbReference>
<evidence type="ECO:0000313" key="15">
    <source>
        <dbReference type="Proteomes" id="UP000077469"/>
    </source>
</evidence>
<evidence type="ECO:0000313" key="14">
    <source>
        <dbReference type="EMBL" id="AJC74352.1"/>
    </source>
</evidence>
<evidence type="ECO:0000256" key="2">
    <source>
        <dbReference type="ARBA" id="ARBA00004651"/>
    </source>
</evidence>
<dbReference type="InterPro" id="IPR044537">
    <property type="entry name" value="Rip2-like"/>
</dbReference>
<organism evidence="14 15">
    <name type="scientific">Pseudothermotoga hypogea DSM 11164 = NBRC 106472</name>
    <dbReference type="NCBI Taxonomy" id="1123384"/>
    <lineage>
        <taxon>Bacteria</taxon>
        <taxon>Thermotogati</taxon>
        <taxon>Thermotogota</taxon>
        <taxon>Thermotogae</taxon>
        <taxon>Thermotogales</taxon>
        <taxon>Thermotogaceae</taxon>
        <taxon>Pseudothermotoga</taxon>
    </lineage>
</organism>
<evidence type="ECO:0000256" key="4">
    <source>
        <dbReference type="ARBA" id="ARBA00022475"/>
    </source>
</evidence>
<dbReference type="PANTHER" id="PTHR35864:SF1">
    <property type="entry name" value="ZINC METALLOPROTEASE YWHC-RELATED"/>
    <property type="match status" value="1"/>
</dbReference>
<sequence>MNLETLFRQIVTGFLAVVLTIVPREYFKARLAVRLGDQTPAKVGRTSLNPFVHLDPIGTLAFIFLNFGWSRPVPVRPWNLRKRRKHFLLVSLTGPAIGMVCFLLYGVFARFLNNSELVFETLSKAARFSLTYALFSLFPIPPLDGSRILGALLPESYTEWYLKYEVYGVLFMLALLFLWIMPLIMNPFVKFIEKLTIIFTG</sequence>
<dbReference type="GO" id="GO:0046872">
    <property type="term" value="F:metal ion binding"/>
    <property type="evidence" value="ECO:0007669"/>
    <property type="project" value="UniProtKB-KW"/>
</dbReference>
<dbReference type="GO" id="GO:0006508">
    <property type="term" value="P:proteolysis"/>
    <property type="evidence" value="ECO:0007669"/>
    <property type="project" value="UniProtKB-KW"/>
</dbReference>
<keyword evidence="11" id="KW-0482">Metalloprotease</keyword>
<evidence type="ECO:0000256" key="7">
    <source>
        <dbReference type="ARBA" id="ARBA00022723"/>
    </source>
</evidence>
<dbReference type="Proteomes" id="UP000077469">
    <property type="component" value="Chromosome"/>
</dbReference>
<keyword evidence="5" id="KW-0645">Protease</keyword>
<reference evidence="14 15" key="1">
    <citation type="submission" date="2014-01" db="EMBL/GenBank/DDBJ databases">
        <title>Genome sequencing of Thermotog hypogea.</title>
        <authorList>
            <person name="Zhang X."/>
            <person name="Alvare G."/>
            <person name="Fristensky B."/>
            <person name="Chen L."/>
            <person name="Suen T."/>
            <person name="Chen Q."/>
            <person name="Ma K."/>
        </authorList>
    </citation>
    <scope>NUCLEOTIDE SEQUENCE [LARGE SCALE GENOMIC DNA]</scope>
    <source>
        <strain evidence="14 15">DSM 11164</strain>
    </source>
</reference>
<comment type="subcellular location">
    <subcellularLocation>
        <location evidence="2">Cell membrane</location>
        <topology evidence="2">Multi-pass membrane protein</topology>
    </subcellularLocation>
</comment>
<proteinExistence type="inferred from homology"/>
<dbReference type="CDD" id="cd06158">
    <property type="entry name" value="S2P-M50_like_1"/>
    <property type="match status" value="1"/>
</dbReference>
<dbReference type="OrthoDB" id="9800627at2"/>
<gene>
    <name evidence="14" type="ORF">AJ81_09385</name>
</gene>
<comment type="similarity">
    <text evidence="3">Belongs to the peptidase M50B family.</text>
</comment>
<evidence type="ECO:0000256" key="10">
    <source>
        <dbReference type="ARBA" id="ARBA00022989"/>
    </source>
</evidence>
<dbReference type="EMBL" id="CP007141">
    <property type="protein sequence ID" value="AJC74352.1"/>
    <property type="molecule type" value="Genomic_DNA"/>
</dbReference>
<evidence type="ECO:0000256" key="5">
    <source>
        <dbReference type="ARBA" id="ARBA00022670"/>
    </source>
</evidence>
<evidence type="ECO:0000256" key="11">
    <source>
        <dbReference type="ARBA" id="ARBA00023049"/>
    </source>
</evidence>
<dbReference type="PaxDb" id="1123384-AJ81_09385"/>
<feature type="transmembrane region" description="Helical" evidence="13">
    <location>
        <begin position="87"/>
        <end position="113"/>
    </location>
</feature>
<feature type="transmembrane region" description="Helical" evidence="13">
    <location>
        <begin position="6"/>
        <end position="27"/>
    </location>
</feature>
<keyword evidence="8" id="KW-0378">Hydrolase</keyword>
<dbReference type="AlphaFoldDB" id="A0A0X1KT34"/>
<evidence type="ECO:0000256" key="9">
    <source>
        <dbReference type="ARBA" id="ARBA00022833"/>
    </source>
</evidence>
<keyword evidence="9" id="KW-0862">Zinc</keyword>
<keyword evidence="6 13" id="KW-0812">Transmembrane</keyword>
<dbReference type="RefSeq" id="WP_031502401.1">
    <property type="nucleotide sequence ID" value="NC_022795.1"/>
</dbReference>